<accession>A0ABT5XNT0</accession>
<dbReference type="PANTHER" id="PTHR36439">
    <property type="entry name" value="BLL4334 PROTEIN"/>
    <property type="match status" value="1"/>
</dbReference>
<name>A0ABT5XNT0_9FLAO</name>
<evidence type="ECO:0000313" key="2">
    <source>
        <dbReference type="Proteomes" id="UP001217083"/>
    </source>
</evidence>
<organism evidence="1 2">
    <name type="scientific">Flagellimonas okinawensis</name>
    <dbReference type="NCBI Taxonomy" id="3031324"/>
    <lineage>
        <taxon>Bacteria</taxon>
        <taxon>Pseudomonadati</taxon>
        <taxon>Bacteroidota</taxon>
        <taxon>Flavobacteriia</taxon>
        <taxon>Flavobacteriales</taxon>
        <taxon>Flavobacteriaceae</taxon>
        <taxon>Flagellimonas</taxon>
    </lineage>
</organism>
<protein>
    <submittedName>
        <fullName evidence="1">DUF1697 domain-containing protein</fullName>
    </submittedName>
</protein>
<dbReference type="SUPFAM" id="SSF160379">
    <property type="entry name" value="SP0830-like"/>
    <property type="match status" value="1"/>
</dbReference>
<dbReference type="EMBL" id="JARFVA010000002">
    <property type="protein sequence ID" value="MDF0707291.1"/>
    <property type="molecule type" value="Genomic_DNA"/>
</dbReference>
<dbReference type="PANTHER" id="PTHR36439:SF1">
    <property type="entry name" value="DUF1697 DOMAIN-CONTAINING PROTEIN"/>
    <property type="match status" value="1"/>
</dbReference>
<comment type="caution">
    <text evidence="1">The sequence shown here is derived from an EMBL/GenBank/DDBJ whole genome shotgun (WGS) entry which is preliminary data.</text>
</comment>
<dbReference type="Gene3D" id="3.30.70.1260">
    <property type="entry name" value="bacterial protein sp0830 like"/>
    <property type="match status" value="1"/>
</dbReference>
<evidence type="ECO:0000313" key="1">
    <source>
        <dbReference type="EMBL" id="MDF0707291.1"/>
    </source>
</evidence>
<keyword evidence="2" id="KW-1185">Reference proteome</keyword>
<sequence>MIHFINLSAFEFTKINSGLESNVMGNTYIALLRGINVSGQKKIKMAELRNVLGDAGLKHLQTYIQSGNIVFDSELTDKEKIEVLITRTIQTSFGFDVPTLVIRKDNVEQILNGNPFLEKEEENKLYYVLLKSTPKQELVEIFNQLQYENERFHIAPDCVYLLCKNGYGRAKLNNNLIERKLGVQATTRNHKTMLKLLEMTSS</sequence>
<dbReference type="RefSeq" id="WP_275649312.1">
    <property type="nucleotide sequence ID" value="NZ_JARFVA010000002.1"/>
</dbReference>
<dbReference type="Proteomes" id="UP001217083">
    <property type="component" value="Unassembled WGS sequence"/>
</dbReference>
<dbReference type="Pfam" id="PF08002">
    <property type="entry name" value="DUF1697"/>
    <property type="match status" value="1"/>
</dbReference>
<gene>
    <name evidence="1" type="ORF">PY091_08685</name>
</gene>
<dbReference type="Gene3D" id="3.30.70.1280">
    <property type="entry name" value="SP0830-like domains"/>
    <property type="match status" value="1"/>
</dbReference>
<reference evidence="1 2" key="1">
    <citation type="submission" date="2023-03" db="EMBL/GenBank/DDBJ databases">
        <title>Muricauda XX sp. nov. and Muricauda XXX sp. nov., two novel species isolated from Okinawa Trough.</title>
        <authorList>
            <person name="Cao W."/>
            <person name="Deng X."/>
        </authorList>
    </citation>
    <scope>NUCLEOTIDE SEQUENCE [LARGE SCALE GENOMIC DNA]</scope>
    <source>
        <strain evidence="1 2">81s02</strain>
    </source>
</reference>
<dbReference type="PIRSF" id="PIRSF008502">
    <property type="entry name" value="UCP008502"/>
    <property type="match status" value="1"/>
</dbReference>
<proteinExistence type="predicted"/>
<dbReference type="InterPro" id="IPR012545">
    <property type="entry name" value="DUF1697"/>
</dbReference>